<dbReference type="Proteomes" id="UP001222027">
    <property type="component" value="Unassembled WGS sequence"/>
</dbReference>
<dbReference type="AlphaFoldDB" id="A0AAV8PAU9"/>
<proteinExistence type="predicted"/>
<gene>
    <name evidence="1" type="ORF">OPV22_021182</name>
</gene>
<name>A0AAV8PAU9_ENSVE</name>
<comment type="caution">
    <text evidence="1">The sequence shown here is derived from an EMBL/GenBank/DDBJ whole genome shotgun (WGS) entry which is preliminary data.</text>
</comment>
<reference evidence="1 2" key="1">
    <citation type="submission" date="2022-12" db="EMBL/GenBank/DDBJ databases">
        <title>Chromosome-scale assembly of the Ensete ventricosum genome.</title>
        <authorList>
            <person name="Dussert Y."/>
            <person name="Stocks J."/>
            <person name="Wendawek A."/>
            <person name="Woldeyes F."/>
            <person name="Nichols R.A."/>
            <person name="Borrell J.S."/>
        </authorList>
    </citation>
    <scope>NUCLEOTIDE SEQUENCE [LARGE SCALE GENOMIC DNA]</scope>
    <source>
        <strain evidence="2">cv. Maze</strain>
        <tissue evidence="1">Seeds</tissue>
    </source>
</reference>
<evidence type="ECO:0000313" key="2">
    <source>
        <dbReference type="Proteomes" id="UP001222027"/>
    </source>
</evidence>
<dbReference type="EMBL" id="JAQQAF010000006">
    <property type="protein sequence ID" value="KAJ8477455.1"/>
    <property type="molecule type" value="Genomic_DNA"/>
</dbReference>
<evidence type="ECO:0000313" key="1">
    <source>
        <dbReference type="EMBL" id="KAJ8477455.1"/>
    </source>
</evidence>
<organism evidence="1 2">
    <name type="scientific">Ensete ventricosum</name>
    <name type="common">Abyssinian banana</name>
    <name type="synonym">Musa ensete</name>
    <dbReference type="NCBI Taxonomy" id="4639"/>
    <lineage>
        <taxon>Eukaryota</taxon>
        <taxon>Viridiplantae</taxon>
        <taxon>Streptophyta</taxon>
        <taxon>Embryophyta</taxon>
        <taxon>Tracheophyta</taxon>
        <taxon>Spermatophyta</taxon>
        <taxon>Magnoliopsida</taxon>
        <taxon>Liliopsida</taxon>
        <taxon>Zingiberales</taxon>
        <taxon>Musaceae</taxon>
        <taxon>Ensete</taxon>
    </lineage>
</organism>
<accession>A0AAV8PAU9</accession>
<sequence length="82" mass="9309">MDFSTKVTSVSSTVFKIDNTDRSCSKELSEPLAVAISHAIQSSCHLICIIKRQPRTKQPKRYFKEHEAKHGKIQRLHCVVGK</sequence>
<keyword evidence="2" id="KW-1185">Reference proteome</keyword>
<evidence type="ECO:0008006" key="3">
    <source>
        <dbReference type="Google" id="ProtNLM"/>
    </source>
</evidence>
<protein>
    <recommendedName>
        <fullName evidence="3">UspA domain-containing protein</fullName>
    </recommendedName>
</protein>